<protein>
    <submittedName>
        <fullName evidence="1">Uncharacterized protein</fullName>
    </submittedName>
</protein>
<proteinExistence type="predicted"/>
<accession>A0ABZ2V0X4</accession>
<dbReference type="RefSeq" id="WP_341366235.1">
    <property type="nucleotide sequence ID" value="NZ_CP150951.2"/>
</dbReference>
<organism evidence="1 2">
    <name type="scientific">Yoonia phaeophyticola</name>
    <dbReference type="NCBI Taxonomy" id="3137369"/>
    <lineage>
        <taxon>Bacteria</taxon>
        <taxon>Pseudomonadati</taxon>
        <taxon>Pseudomonadota</taxon>
        <taxon>Alphaproteobacteria</taxon>
        <taxon>Rhodobacterales</taxon>
        <taxon>Paracoccaceae</taxon>
        <taxon>Yoonia</taxon>
    </lineage>
</organism>
<gene>
    <name evidence="1" type="ORF">AABB29_14705</name>
</gene>
<name>A0ABZ2V0X4_9RHOB</name>
<evidence type="ECO:0000313" key="1">
    <source>
        <dbReference type="EMBL" id="WZC48116.1"/>
    </source>
</evidence>
<sequence length="108" mass="11681">MFDKVSGTICSIMFSVFAIVSPSIVSANIGVPILETQGATIAADHVQLIAHDGSATVTGRFLGYEDHVYQIETELGVLRIAEKWVRCEGMMCPQIEALNASPEKIKVN</sequence>
<reference evidence="2" key="1">
    <citation type="submission" date="2024-04" db="EMBL/GenBank/DDBJ databases">
        <title>Phylogenomic analyses of a clade within the roseobacter group suggest taxonomic reassignments of species of the genera Aestuariivita, Citreicella, Loktanella, Nautella, Pelagibaca, Ruegeria, Thalassobius, Thiobacimonas and Tropicibacter, and the proposal o.</title>
        <authorList>
            <person name="Jeon C.O."/>
        </authorList>
    </citation>
    <scope>NUCLEOTIDE SEQUENCE [LARGE SCALE GENOMIC DNA]</scope>
    <source>
        <strain evidence="2">BS5-3</strain>
    </source>
</reference>
<keyword evidence="2" id="KW-1185">Reference proteome</keyword>
<evidence type="ECO:0000313" key="2">
    <source>
        <dbReference type="Proteomes" id="UP001440612"/>
    </source>
</evidence>
<dbReference type="EMBL" id="CP150951">
    <property type="protein sequence ID" value="WZC48116.1"/>
    <property type="molecule type" value="Genomic_DNA"/>
</dbReference>
<dbReference type="Proteomes" id="UP001440612">
    <property type="component" value="Chromosome"/>
</dbReference>